<evidence type="ECO:0000313" key="5">
    <source>
        <dbReference type="EMBL" id="SFH14109.1"/>
    </source>
</evidence>
<dbReference type="RefSeq" id="WP_092473691.1">
    <property type="nucleotide sequence ID" value="NZ_FOOX01000018.1"/>
</dbReference>
<name>A0A1I2XM70_9FIRM</name>
<keyword evidence="3" id="KW-0411">Iron-sulfur</keyword>
<evidence type="ECO:0000256" key="1">
    <source>
        <dbReference type="ARBA" id="ARBA00022723"/>
    </source>
</evidence>
<proteinExistence type="predicted"/>
<dbReference type="OrthoDB" id="9804603at2"/>
<dbReference type="PROSITE" id="PS00198">
    <property type="entry name" value="4FE4S_FER_1"/>
    <property type="match status" value="2"/>
</dbReference>
<accession>A0A1I2XM70</accession>
<dbReference type="STRING" id="341036.SAMN05660649_04008"/>
<evidence type="ECO:0000256" key="3">
    <source>
        <dbReference type="ARBA" id="ARBA00023014"/>
    </source>
</evidence>
<keyword evidence="1" id="KW-0479">Metal-binding</keyword>
<evidence type="ECO:0000259" key="4">
    <source>
        <dbReference type="PROSITE" id="PS51379"/>
    </source>
</evidence>
<reference evidence="6" key="1">
    <citation type="submission" date="2016-10" db="EMBL/GenBank/DDBJ databases">
        <authorList>
            <person name="Varghese N."/>
            <person name="Submissions S."/>
        </authorList>
    </citation>
    <scope>NUCLEOTIDE SEQUENCE [LARGE SCALE GENOMIC DNA]</scope>
    <source>
        <strain evidence="6">DSM 17038</strain>
    </source>
</reference>
<gene>
    <name evidence="5" type="ORF">SAMN05660649_04008</name>
</gene>
<protein>
    <submittedName>
        <fullName evidence="5">2-oxoglutarate ferredoxin oxidoreductase subunit delta</fullName>
    </submittedName>
</protein>
<dbReference type="PROSITE" id="PS51379">
    <property type="entry name" value="4FE4S_FER_2"/>
    <property type="match status" value="2"/>
</dbReference>
<dbReference type="AlphaFoldDB" id="A0A1I2XM70"/>
<dbReference type="SUPFAM" id="SSF54862">
    <property type="entry name" value="4Fe-4S ferredoxins"/>
    <property type="match status" value="1"/>
</dbReference>
<dbReference type="InterPro" id="IPR017896">
    <property type="entry name" value="4Fe4S_Fe-S-bd"/>
</dbReference>
<evidence type="ECO:0000313" key="6">
    <source>
        <dbReference type="Proteomes" id="UP000199337"/>
    </source>
</evidence>
<sequence length="86" mass="9365">MGLGYIKNESEKAIFYIFPGLCKGCGLCIEKCPAHTLGWSQVLGVYGTPSVETGHGEKECTGCAICETTCPDCAIHIERIKKVRNR</sequence>
<feature type="domain" description="4Fe-4S ferredoxin-type" evidence="4">
    <location>
        <begin position="13"/>
        <end position="42"/>
    </location>
</feature>
<dbReference type="Proteomes" id="UP000199337">
    <property type="component" value="Unassembled WGS sequence"/>
</dbReference>
<dbReference type="Gene3D" id="3.30.70.20">
    <property type="match status" value="1"/>
</dbReference>
<keyword evidence="6" id="KW-1185">Reference proteome</keyword>
<dbReference type="GO" id="GO:0051536">
    <property type="term" value="F:iron-sulfur cluster binding"/>
    <property type="evidence" value="ECO:0007669"/>
    <property type="project" value="UniProtKB-KW"/>
</dbReference>
<dbReference type="InterPro" id="IPR017900">
    <property type="entry name" value="4Fe4S_Fe_S_CS"/>
</dbReference>
<dbReference type="Pfam" id="PF12838">
    <property type="entry name" value="Fer4_7"/>
    <property type="match status" value="1"/>
</dbReference>
<dbReference type="EMBL" id="FOOX01000018">
    <property type="protein sequence ID" value="SFH14109.1"/>
    <property type="molecule type" value="Genomic_DNA"/>
</dbReference>
<feature type="domain" description="4Fe-4S ferredoxin-type" evidence="4">
    <location>
        <begin position="47"/>
        <end position="80"/>
    </location>
</feature>
<organism evidence="5 6">
    <name type="scientific">Desulfotruncus arcticus DSM 17038</name>
    <dbReference type="NCBI Taxonomy" id="1121424"/>
    <lineage>
        <taxon>Bacteria</taxon>
        <taxon>Bacillati</taxon>
        <taxon>Bacillota</taxon>
        <taxon>Clostridia</taxon>
        <taxon>Eubacteriales</taxon>
        <taxon>Desulfallaceae</taxon>
        <taxon>Desulfotruncus</taxon>
    </lineage>
</organism>
<evidence type="ECO:0000256" key="2">
    <source>
        <dbReference type="ARBA" id="ARBA00023004"/>
    </source>
</evidence>
<keyword evidence="2" id="KW-0408">Iron</keyword>
<dbReference type="GO" id="GO:0046872">
    <property type="term" value="F:metal ion binding"/>
    <property type="evidence" value="ECO:0007669"/>
    <property type="project" value="UniProtKB-KW"/>
</dbReference>